<evidence type="ECO:0000259" key="2">
    <source>
        <dbReference type="PROSITE" id="PS50157"/>
    </source>
</evidence>
<reference evidence="4" key="1">
    <citation type="journal article" date="2023" name="Commun. Biol.">
        <title>Genome analysis of Parmales, the sister group of diatoms, reveals the evolutionary specialization of diatoms from phago-mixotrophs to photoautotrophs.</title>
        <authorList>
            <person name="Ban H."/>
            <person name="Sato S."/>
            <person name="Yoshikawa S."/>
            <person name="Yamada K."/>
            <person name="Nakamura Y."/>
            <person name="Ichinomiya M."/>
            <person name="Sato N."/>
            <person name="Blanc-Mathieu R."/>
            <person name="Endo H."/>
            <person name="Kuwata A."/>
            <person name="Ogata H."/>
        </authorList>
    </citation>
    <scope>NUCLEOTIDE SEQUENCE [LARGE SCALE GENOMIC DNA]</scope>
    <source>
        <strain evidence="4">NIES 3699</strain>
    </source>
</reference>
<dbReference type="InterPro" id="IPR013087">
    <property type="entry name" value="Znf_C2H2_type"/>
</dbReference>
<keyword evidence="4" id="KW-1185">Reference proteome</keyword>
<dbReference type="Proteomes" id="UP001165160">
    <property type="component" value="Unassembled WGS sequence"/>
</dbReference>
<evidence type="ECO:0000256" key="1">
    <source>
        <dbReference type="PROSITE-ProRule" id="PRU00042"/>
    </source>
</evidence>
<dbReference type="EMBL" id="BRXX01000249">
    <property type="protein sequence ID" value="GMI00505.1"/>
    <property type="molecule type" value="Genomic_DNA"/>
</dbReference>
<keyword evidence="1" id="KW-0479">Metal-binding</keyword>
<keyword evidence="1" id="KW-0862">Zinc</keyword>
<dbReference type="PROSITE" id="PS00028">
    <property type="entry name" value="ZINC_FINGER_C2H2_1"/>
    <property type="match status" value="1"/>
</dbReference>
<dbReference type="PROSITE" id="PS50157">
    <property type="entry name" value="ZINC_FINGER_C2H2_2"/>
    <property type="match status" value="1"/>
</dbReference>
<accession>A0A9W7F1T4</accession>
<sequence>MAYDAPPFYTYLPDPLLCKELAPPGDDEQYKEYQLTFLSGYIRKFFNYHIDDPWFLSSYDPLTSSAFLKSHLDHLDSRTFPVQEERYSKFYVINDVSTKISPQCVTQTLKRMLKIRSPTATPIFEVRISLRSLIKSQYVVLFPKESEYELFTQCMVKEAEVTRREIKERGCVVKVESEDLACREYGCEENGGEGKKDTVKESWEFRVGGEENRHVSVVKGSEVYGECLEVLEEMFGKRDGRVMEVYRWNIWEGRWAHPGEDLVREYKEDEEGRDKTKSLRKGLEKLKELRDLRKEGKILPDDVMELKVQMTEELKTAEEKWADQHTKVEGTGDTEKFRCRFHFCNKLFKTKDFLTKHLHKKHGKYKDYDLMKEKDEYMKMMFERKIPERLPPVCIKVPNDIVEVDVEGTFECPTVPDVWSEIQKERNAAMERMRTNELEAGREVSTFVDVDDMKDESKEVVVDEELLKRTLEKKEEGSGRKKKRRKLID</sequence>
<keyword evidence="1" id="KW-0863">Zinc-finger</keyword>
<dbReference type="GO" id="GO:0008270">
    <property type="term" value="F:zinc ion binding"/>
    <property type="evidence" value="ECO:0007669"/>
    <property type="project" value="UniProtKB-KW"/>
</dbReference>
<organism evidence="3 4">
    <name type="scientific">Triparma verrucosa</name>
    <dbReference type="NCBI Taxonomy" id="1606542"/>
    <lineage>
        <taxon>Eukaryota</taxon>
        <taxon>Sar</taxon>
        <taxon>Stramenopiles</taxon>
        <taxon>Ochrophyta</taxon>
        <taxon>Bolidophyceae</taxon>
        <taxon>Parmales</taxon>
        <taxon>Triparmaceae</taxon>
        <taxon>Triparma</taxon>
    </lineage>
</organism>
<feature type="domain" description="C2H2-type" evidence="2">
    <location>
        <begin position="337"/>
        <end position="367"/>
    </location>
</feature>
<protein>
    <recommendedName>
        <fullName evidence="2">C2H2-type domain-containing protein</fullName>
    </recommendedName>
</protein>
<gene>
    <name evidence="3" type="ORF">TrVE_jg2431</name>
</gene>
<evidence type="ECO:0000313" key="4">
    <source>
        <dbReference type="Proteomes" id="UP001165160"/>
    </source>
</evidence>
<evidence type="ECO:0000313" key="3">
    <source>
        <dbReference type="EMBL" id="GMI00505.1"/>
    </source>
</evidence>
<comment type="caution">
    <text evidence="3">The sequence shown here is derived from an EMBL/GenBank/DDBJ whole genome shotgun (WGS) entry which is preliminary data.</text>
</comment>
<name>A0A9W7F1T4_9STRA</name>
<proteinExistence type="predicted"/>
<dbReference type="AlphaFoldDB" id="A0A9W7F1T4"/>